<sequence>MRIFLTLFKSRFSEYYQHSKSVFWNSIVFQLPSS</sequence>
<dbReference type="AlphaFoldDB" id="A0A0E9TXD6"/>
<reference evidence="1" key="2">
    <citation type="journal article" date="2015" name="Fish Shellfish Immunol.">
        <title>Early steps in the European eel (Anguilla anguilla)-Vibrio vulnificus interaction in the gills: Role of the RtxA13 toxin.</title>
        <authorList>
            <person name="Callol A."/>
            <person name="Pajuelo D."/>
            <person name="Ebbesson L."/>
            <person name="Teles M."/>
            <person name="MacKenzie S."/>
            <person name="Amaro C."/>
        </authorList>
    </citation>
    <scope>NUCLEOTIDE SEQUENCE</scope>
</reference>
<proteinExistence type="predicted"/>
<dbReference type="EMBL" id="GBXM01050987">
    <property type="protein sequence ID" value="JAH57590.1"/>
    <property type="molecule type" value="Transcribed_RNA"/>
</dbReference>
<protein>
    <submittedName>
        <fullName evidence="1">Uncharacterized protein</fullName>
    </submittedName>
</protein>
<accession>A0A0E9TXD6</accession>
<organism evidence="1">
    <name type="scientific">Anguilla anguilla</name>
    <name type="common">European freshwater eel</name>
    <name type="synonym">Muraena anguilla</name>
    <dbReference type="NCBI Taxonomy" id="7936"/>
    <lineage>
        <taxon>Eukaryota</taxon>
        <taxon>Metazoa</taxon>
        <taxon>Chordata</taxon>
        <taxon>Craniata</taxon>
        <taxon>Vertebrata</taxon>
        <taxon>Euteleostomi</taxon>
        <taxon>Actinopterygii</taxon>
        <taxon>Neopterygii</taxon>
        <taxon>Teleostei</taxon>
        <taxon>Anguilliformes</taxon>
        <taxon>Anguillidae</taxon>
        <taxon>Anguilla</taxon>
    </lineage>
</organism>
<reference evidence="1" key="1">
    <citation type="submission" date="2014-11" db="EMBL/GenBank/DDBJ databases">
        <authorList>
            <person name="Amaro Gonzalez C."/>
        </authorList>
    </citation>
    <scope>NUCLEOTIDE SEQUENCE</scope>
</reference>
<evidence type="ECO:0000313" key="1">
    <source>
        <dbReference type="EMBL" id="JAH57590.1"/>
    </source>
</evidence>
<name>A0A0E9TXD6_ANGAN</name>